<name>A0A8T0UWG2_PANVG</name>
<dbReference type="Proteomes" id="UP000823388">
    <property type="component" value="Chromosome 3K"/>
</dbReference>
<organism evidence="3 4">
    <name type="scientific">Panicum virgatum</name>
    <name type="common">Blackwell switchgrass</name>
    <dbReference type="NCBI Taxonomy" id="38727"/>
    <lineage>
        <taxon>Eukaryota</taxon>
        <taxon>Viridiplantae</taxon>
        <taxon>Streptophyta</taxon>
        <taxon>Embryophyta</taxon>
        <taxon>Tracheophyta</taxon>
        <taxon>Spermatophyta</taxon>
        <taxon>Magnoliopsida</taxon>
        <taxon>Liliopsida</taxon>
        <taxon>Poales</taxon>
        <taxon>Poaceae</taxon>
        <taxon>PACMAD clade</taxon>
        <taxon>Panicoideae</taxon>
        <taxon>Panicodae</taxon>
        <taxon>Paniceae</taxon>
        <taxon>Panicinae</taxon>
        <taxon>Panicum</taxon>
        <taxon>Panicum sect. Hiantes</taxon>
    </lineage>
</organism>
<dbReference type="PANTHER" id="PTHR45125:SF28">
    <property type="entry name" value="OS02G0603500 PROTEIN"/>
    <property type="match status" value="1"/>
</dbReference>
<dbReference type="EMBL" id="CM029041">
    <property type="protein sequence ID" value="KAG2628622.1"/>
    <property type="molecule type" value="Genomic_DNA"/>
</dbReference>
<sequence length="476" mass="53212">MERRHLQQATSGGASSRNLAPPARSISRGRKPPRPTTSTPSKKQRQSFIAPLPRLTAPPNGGLHQPSTGGGQHPLPGDTPGGFLPWQGINNQSTMKAPMPSISEPAGYEDTQSTSSTLALDYEATVDGFSAPNLFDWTPTQDSIPSGGFINFVTQETEPEVDVLMQLQGSGSKRGVNYHHDEDIQLCRSWSNITTDPIIANDQPSKSYWARIAEHFHDYKCFESDRTAASLEKRMGGILKDCMRFQGFYDEIERRHPSGIPYTEHIKEAQARYAQCDPKNKSFTFIHCWLEVRHTEKFLSLQENMKQSKRPSTSDKSATLAEDEGNEGAQDSTPANSSMPPAKQDRPPGRKQSKEKLKRNGRGVDECIEVWSSFVQMKVEEAKQKDDKWKEFTRIEQKKLEASTGIEEKKLEIEERRLMWEQEQKIMFYDLSSMDESQRVYVRAMRARIAAAKVASLNSGASEHASGAAGDDVSSA</sequence>
<feature type="region of interest" description="Disordered" evidence="1">
    <location>
        <begin position="303"/>
        <end position="361"/>
    </location>
</feature>
<feature type="compositionally biased region" description="Polar residues" evidence="1">
    <location>
        <begin position="303"/>
        <end position="317"/>
    </location>
</feature>
<evidence type="ECO:0000259" key="2">
    <source>
        <dbReference type="Pfam" id="PF14303"/>
    </source>
</evidence>
<feature type="compositionally biased region" description="Basic and acidic residues" evidence="1">
    <location>
        <begin position="343"/>
        <end position="355"/>
    </location>
</feature>
<dbReference type="Pfam" id="PF14303">
    <property type="entry name" value="NAM-associated"/>
    <property type="match status" value="1"/>
</dbReference>
<dbReference type="InterPro" id="IPR029466">
    <property type="entry name" value="NAM-associated_C"/>
</dbReference>
<accession>A0A8T0UWG2</accession>
<feature type="region of interest" description="Disordered" evidence="1">
    <location>
        <begin position="1"/>
        <end position="82"/>
    </location>
</feature>
<evidence type="ECO:0000313" key="3">
    <source>
        <dbReference type="EMBL" id="KAG2628622.1"/>
    </source>
</evidence>
<feature type="domain" description="No apical meristem-associated C-terminal" evidence="2">
    <location>
        <begin position="281"/>
        <end position="449"/>
    </location>
</feature>
<comment type="caution">
    <text evidence="3">The sequence shown here is derived from an EMBL/GenBank/DDBJ whole genome shotgun (WGS) entry which is preliminary data.</text>
</comment>
<feature type="compositionally biased region" description="Polar residues" evidence="1">
    <location>
        <begin position="329"/>
        <end position="339"/>
    </location>
</feature>
<dbReference type="PANTHER" id="PTHR45125">
    <property type="entry name" value="F21J9.4-RELATED"/>
    <property type="match status" value="1"/>
</dbReference>
<reference evidence="3" key="1">
    <citation type="submission" date="2020-05" db="EMBL/GenBank/DDBJ databases">
        <title>WGS assembly of Panicum virgatum.</title>
        <authorList>
            <person name="Lovell J.T."/>
            <person name="Jenkins J."/>
            <person name="Shu S."/>
            <person name="Juenger T.E."/>
            <person name="Schmutz J."/>
        </authorList>
    </citation>
    <scope>NUCLEOTIDE SEQUENCE</scope>
    <source>
        <strain evidence="3">AP13</strain>
    </source>
</reference>
<protein>
    <recommendedName>
        <fullName evidence="2">No apical meristem-associated C-terminal domain-containing protein</fullName>
    </recommendedName>
</protein>
<dbReference type="AlphaFoldDB" id="A0A8T0UWG2"/>
<evidence type="ECO:0000256" key="1">
    <source>
        <dbReference type="SAM" id="MobiDB-lite"/>
    </source>
</evidence>
<feature type="compositionally biased region" description="Polar residues" evidence="1">
    <location>
        <begin position="7"/>
        <end position="18"/>
    </location>
</feature>
<feature type="region of interest" description="Disordered" evidence="1">
    <location>
        <begin position="456"/>
        <end position="476"/>
    </location>
</feature>
<keyword evidence="4" id="KW-1185">Reference proteome</keyword>
<proteinExistence type="predicted"/>
<evidence type="ECO:0000313" key="4">
    <source>
        <dbReference type="Proteomes" id="UP000823388"/>
    </source>
</evidence>
<gene>
    <name evidence="3" type="ORF">PVAP13_3KG250100</name>
</gene>